<accession>A0A1D1UX05</accession>
<keyword evidence="1" id="KW-0812">Transmembrane</keyword>
<feature type="transmembrane region" description="Helical" evidence="1">
    <location>
        <begin position="60"/>
        <end position="81"/>
    </location>
</feature>
<evidence type="ECO:0000313" key="2">
    <source>
        <dbReference type="EMBL" id="GAU90963.1"/>
    </source>
</evidence>
<keyword evidence="3" id="KW-1185">Reference proteome</keyword>
<evidence type="ECO:0000313" key="3">
    <source>
        <dbReference type="Proteomes" id="UP000186922"/>
    </source>
</evidence>
<protein>
    <submittedName>
        <fullName evidence="2">Uncharacterized protein</fullName>
    </submittedName>
</protein>
<keyword evidence="1" id="KW-1133">Transmembrane helix</keyword>
<comment type="caution">
    <text evidence="2">The sequence shown here is derived from an EMBL/GenBank/DDBJ whole genome shotgun (WGS) entry which is preliminary data.</text>
</comment>
<evidence type="ECO:0000256" key="1">
    <source>
        <dbReference type="SAM" id="Phobius"/>
    </source>
</evidence>
<organism evidence="2 3">
    <name type="scientific">Ramazzottius varieornatus</name>
    <name type="common">Water bear</name>
    <name type="synonym">Tardigrade</name>
    <dbReference type="NCBI Taxonomy" id="947166"/>
    <lineage>
        <taxon>Eukaryota</taxon>
        <taxon>Metazoa</taxon>
        <taxon>Ecdysozoa</taxon>
        <taxon>Tardigrada</taxon>
        <taxon>Eutardigrada</taxon>
        <taxon>Parachela</taxon>
        <taxon>Hypsibioidea</taxon>
        <taxon>Ramazzottiidae</taxon>
        <taxon>Ramazzottius</taxon>
    </lineage>
</organism>
<sequence length="111" mass="12417">MLASPLQQRLPLFLIFPQSFLDKLQAWFSRIPSTGFYLSAIPFIPLLIPCSGFGPAIRQSLLSDASSGIFLLILLMLKVTLADRRTGRNACTRNLLVAFEMAGLIFHPYME</sequence>
<dbReference type="AlphaFoldDB" id="A0A1D1UX05"/>
<name>A0A1D1UX05_RAMVA</name>
<dbReference type="Proteomes" id="UP000186922">
    <property type="component" value="Unassembled WGS sequence"/>
</dbReference>
<keyword evidence="1" id="KW-0472">Membrane</keyword>
<feature type="transmembrane region" description="Helical" evidence="1">
    <location>
        <begin position="35"/>
        <end position="54"/>
    </location>
</feature>
<reference evidence="2 3" key="1">
    <citation type="journal article" date="2016" name="Nat. Commun.">
        <title>Extremotolerant tardigrade genome and improved radiotolerance of human cultured cells by tardigrade-unique protein.</title>
        <authorList>
            <person name="Hashimoto T."/>
            <person name="Horikawa D.D."/>
            <person name="Saito Y."/>
            <person name="Kuwahara H."/>
            <person name="Kozuka-Hata H."/>
            <person name="Shin-I T."/>
            <person name="Minakuchi Y."/>
            <person name="Ohishi K."/>
            <person name="Motoyama A."/>
            <person name="Aizu T."/>
            <person name="Enomoto A."/>
            <person name="Kondo K."/>
            <person name="Tanaka S."/>
            <person name="Hara Y."/>
            <person name="Koshikawa S."/>
            <person name="Sagara H."/>
            <person name="Miura T."/>
            <person name="Yokobori S."/>
            <person name="Miyagawa K."/>
            <person name="Suzuki Y."/>
            <person name="Kubo T."/>
            <person name="Oyama M."/>
            <person name="Kohara Y."/>
            <person name="Fujiyama A."/>
            <person name="Arakawa K."/>
            <person name="Katayama T."/>
            <person name="Toyoda A."/>
            <person name="Kunieda T."/>
        </authorList>
    </citation>
    <scope>NUCLEOTIDE SEQUENCE [LARGE SCALE GENOMIC DNA]</scope>
    <source>
        <strain evidence="2 3">YOKOZUNA-1</strain>
    </source>
</reference>
<dbReference type="EMBL" id="BDGG01000001">
    <property type="protein sequence ID" value="GAU90963.1"/>
    <property type="molecule type" value="Genomic_DNA"/>
</dbReference>
<gene>
    <name evidence="2" type="primary">RvY_03308</name>
    <name evidence="2" type="synonym">RvY_03308.2</name>
    <name evidence="2" type="ORF">RvY_03308-2</name>
</gene>
<proteinExistence type="predicted"/>